<feature type="signal peptide" evidence="1">
    <location>
        <begin position="1"/>
        <end position="26"/>
    </location>
</feature>
<dbReference type="Proteomes" id="UP000770717">
    <property type="component" value="Unassembled WGS sequence"/>
</dbReference>
<evidence type="ECO:0000313" key="2">
    <source>
        <dbReference type="EMBL" id="KAG9464564.1"/>
    </source>
</evidence>
<feature type="chain" id="PRO_5035156971" description="Secreted protein" evidence="1">
    <location>
        <begin position="27"/>
        <end position="83"/>
    </location>
</feature>
<proteinExistence type="predicted"/>
<evidence type="ECO:0000313" key="3">
    <source>
        <dbReference type="Proteomes" id="UP000770717"/>
    </source>
</evidence>
<dbReference type="AlphaFoldDB" id="A0A8J6B7G7"/>
<dbReference type="EMBL" id="WNTK01004242">
    <property type="protein sequence ID" value="KAG9464564.1"/>
    <property type="molecule type" value="Genomic_DNA"/>
</dbReference>
<evidence type="ECO:0000256" key="1">
    <source>
        <dbReference type="SAM" id="SignalP"/>
    </source>
</evidence>
<name>A0A8J6B7G7_ELECQ</name>
<accession>A0A8J6B7G7</accession>
<reference evidence="2" key="1">
    <citation type="thesis" date="2020" institute="ProQuest LLC" country="789 East Eisenhower Parkway, Ann Arbor, MI, USA">
        <title>Comparative Genomics and Chromosome Evolution.</title>
        <authorList>
            <person name="Mudd A.B."/>
        </authorList>
    </citation>
    <scope>NUCLEOTIDE SEQUENCE</scope>
    <source>
        <strain evidence="2">HN-11 Male</strain>
        <tissue evidence="2">Kidney and liver</tissue>
    </source>
</reference>
<keyword evidence="1" id="KW-0732">Signal</keyword>
<sequence>MDFLLGLHLVCIHILSLSVFCPLRDAVPFTHDLSDIISSAHSSHFLAHSLHVWTALETLCKPLLSRLTAASSVCDNFYLMSYS</sequence>
<keyword evidence="3" id="KW-1185">Reference proteome</keyword>
<organism evidence="2 3">
    <name type="scientific">Eleutherodactylus coqui</name>
    <name type="common">Puerto Rican coqui</name>
    <dbReference type="NCBI Taxonomy" id="57060"/>
    <lineage>
        <taxon>Eukaryota</taxon>
        <taxon>Metazoa</taxon>
        <taxon>Chordata</taxon>
        <taxon>Craniata</taxon>
        <taxon>Vertebrata</taxon>
        <taxon>Euteleostomi</taxon>
        <taxon>Amphibia</taxon>
        <taxon>Batrachia</taxon>
        <taxon>Anura</taxon>
        <taxon>Neobatrachia</taxon>
        <taxon>Hyloidea</taxon>
        <taxon>Eleutherodactylidae</taxon>
        <taxon>Eleutherodactylinae</taxon>
        <taxon>Eleutherodactylus</taxon>
        <taxon>Eleutherodactylus</taxon>
    </lineage>
</organism>
<comment type="caution">
    <text evidence="2">The sequence shown here is derived from an EMBL/GenBank/DDBJ whole genome shotgun (WGS) entry which is preliminary data.</text>
</comment>
<protein>
    <recommendedName>
        <fullName evidence="4">Secreted protein</fullName>
    </recommendedName>
</protein>
<gene>
    <name evidence="2" type="ORF">GDO78_019746</name>
</gene>
<evidence type="ECO:0008006" key="4">
    <source>
        <dbReference type="Google" id="ProtNLM"/>
    </source>
</evidence>